<dbReference type="InterPro" id="IPR037522">
    <property type="entry name" value="HD_GYP_dom"/>
</dbReference>
<dbReference type="Pfam" id="PF13487">
    <property type="entry name" value="HD_5"/>
    <property type="match status" value="1"/>
</dbReference>
<accession>A0ABN0XVF6</accession>
<dbReference type="SUPFAM" id="SSF109604">
    <property type="entry name" value="HD-domain/PDEase-like"/>
    <property type="match status" value="1"/>
</dbReference>
<dbReference type="InterPro" id="IPR052020">
    <property type="entry name" value="Cyclic_di-GMP/3'3'-cGAMP_PDE"/>
</dbReference>
<dbReference type="Proteomes" id="UP001500340">
    <property type="component" value="Unassembled WGS sequence"/>
</dbReference>
<protein>
    <recommendedName>
        <fullName evidence="6">Chemotaxis protein CheY</fullName>
    </recommendedName>
</protein>
<evidence type="ECO:0000259" key="2">
    <source>
        <dbReference type="PROSITE" id="PS51831"/>
    </source>
</evidence>
<feature type="domain" description="HD-GYP" evidence="3">
    <location>
        <begin position="312"/>
        <end position="512"/>
    </location>
</feature>
<feature type="transmembrane region" description="Helical" evidence="1">
    <location>
        <begin position="115"/>
        <end position="133"/>
    </location>
</feature>
<evidence type="ECO:0000256" key="1">
    <source>
        <dbReference type="SAM" id="Phobius"/>
    </source>
</evidence>
<evidence type="ECO:0000259" key="3">
    <source>
        <dbReference type="PROSITE" id="PS51832"/>
    </source>
</evidence>
<feature type="transmembrane region" description="Helical" evidence="1">
    <location>
        <begin position="235"/>
        <end position="256"/>
    </location>
</feature>
<feature type="transmembrane region" description="Helical" evidence="1">
    <location>
        <begin position="139"/>
        <end position="159"/>
    </location>
</feature>
<feature type="domain" description="HD" evidence="2">
    <location>
        <begin position="334"/>
        <end position="459"/>
    </location>
</feature>
<gene>
    <name evidence="4" type="ORF">GCM10008933_01350</name>
</gene>
<reference evidence="4 5" key="1">
    <citation type="journal article" date="2019" name="Int. J. Syst. Evol. Microbiol.">
        <title>The Global Catalogue of Microorganisms (GCM) 10K type strain sequencing project: providing services to taxonomists for standard genome sequencing and annotation.</title>
        <authorList>
            <consortium name="The Broad Institute Genomics Platform"/>
            <consortium name="The Broad Institute Genome Sequencing Center for Infectious Disease"/>
            <person name="Wu L."/>
            <person name="Ma J."/>
        </authorList>
    </citation>
    <scope>NUCLEOTIDE SEQUENCE [LARGE SCALE GENOMIC DNA]</scope>
    <source>
        <strain evidence="4 5">JCM 12774</strain>
    </source>
</reference>
<dbReference type="PROSITE" id="PS51831">
    <property type="entry name" value="HD"/>
    <property type="match status" value="1"/>
</dbReference>
<keyword evidence="5" id="KW-1185">Reference proteome</keyword>
<dbReference type="CDD" id="cd00077">
    <property type="entry name" value="HDc"/>
    <property type="match status" value="1"/>
</dbReference>
<keyword evidence="1" id="KW-1133">Transmembrane helix</keyword>
<dbReference type="InterPro" id="IPR003607">
    <property type="entry name" value="HD/PDEase_dom"/>
</dbReference>
<dbReference type="RefSeq" id="WP_343856116.1">
    <property type="nucleotide sequence ID" value="NZ_BAAACX010000002.1"/>
</dbReference>
<dbReference type="EMBL" id="BAAACX010000002">
    <property type="protein sequence ID" value="GAA0373959.1"/>
    <property type="molecule type" value="Genomic_DNA"/>
</dbReference>
<name>A0ABN0XVF6_9BACL</name>
<feature type="transmembrane region" description="Helical" evidence="1">
    <location>
        <begin position="20"/>
        <end position="39"/>
    </location>
</feature>
<organism evidence="4 5">
    <name type="scientific">Paenibacillus motobuensis</name>
    <dbReference type="NCBI Taxonomy" id="295324"/>
    <lineage>
        <taxon>Bacteria</taxon>
        <taxon>Bacillati</taxon>
        <taxon>Bacillota</taxon>
        <taxon>Bacilli</taxon>
        <taxon>Bacillales</taxon>
        <taxon>Paenibacillaceae</taxon>
        <taxon>Paenibacillus</taxon>
    </lineage>
</organism>
<dbReference type="PANTHER" id="PTHR45228">
    <property type="entry name" value="CYCLIC DI-GMP PHOSPHODIESTERASE TM_0186-RELATED"/>
    <property type="match status" value="1"/>
</dbReference>
<feature type="transmembrane region" description="Helical" evidence="1">
    <location>
        <begin position="203"/>
        <end position="223"/>
    </location>
</feature>
<keyword evidence="1" id="KW-0812">Transmembrane</keyword>
<evidence type="ECO:0000313" key="4">
    <source>
        <dbReference type="EMBL" id="GAA0373959.1"/>
    </source>
</evidence>
<dbReference type="InterPro" id="IPR006674">
    <property type="entry name" value="HD_domain"/>
</dbReference>
<evidence type="ECO:0008006" key="6">
    <source>
        <dbReference type="Google" id="ProtNLM"/>
    </source>
</evidence>
<sequence>MEGMNIPLTIYKTFVSRLLFMYAIGTVLAIATVGGLMIFMPFSLERQERQIIIGILAISTCSMLILEWLVFRLQLRPIRVAFYEEVESYQTYQNVYYRTHRFPELAVKRIIGPHLFGLMLPMVGLTVLFIHLGRLSIPYYYIVLVFVTGVLIVGMHTLIEFYSTYYFIRPVLLELSARSYAQFGKELSLGGRVFFPLKRKLRWSFFLMGAFPLLLYSLSVQFGVEGWDLGRVTSWYWAIGVLTVGLGFSFIGSRLLTREIVMPIQHLYERMSDVQIGYMHTSASDLFSDEFSRLVWGFNHMLRGINVQHARNNQLVESYFATLAAALDARDPYTAGHSLRVADYAVLIGRLAKLSEEEINELRKSALLHDIGKIGIRDSVLLKEGKLTDEEWEQVKDHPVLGETILRQVEPASFMALILPGVRSHHERYDGRGYPDALKGEDIPLFGRIIAVADAFDAMTSDRPYRAGLDRQTALNILEEGRGTQWDPYFVALFVERMRRDGFDEYTSDIRRTSP</sequence>
<comment type="caution">
    <text evidence="4">The sequence shown here is derived from an EMBL/GenBank/DDBJ whole genome shotgun (WGS) entry which is preliminary data.</text>
</comment>
<feature type="transmembrane region" description="Helical" evidence="1">
    <location>
        <begin position="51"/>
        <end position="71"/>
    </location>
</feature>
<dbReference type="Gene3D" id="1.10.3210.10">
    <property type="entry name" value="Hypothetical protein af1432"/>
    <property type="match status" value="1"/>
</dbReference>
<keyword evidence="1" id="KW-0472">Membrane</keyword>
<dbReference type="SMART" id="SM00471">
    <property type="entry name" value="HDc"/>
    <property type="match status" value="1"/>
</dbReference>
<dbReference type="PROSITE" id="PS51832">
    <property type="entry name" value="HD_GYP"/>
    <property type="match status" value="1"/>
</dbReference>
<proteinExistence type="predicted"/>
<evidence type="ECO:0000313" key="5">
    <source>
        <dbReference type="Proteomes" id="UP001500340"/>
    </source>
</evidence>